<accession>A0A0J8GMP7</accession>
<gene>
    <name evidence="2" type="ORF">XM47_16450</name>
</gene>
<evidence type="ECO:0000256" key="1">
    <source>
        <dbReference type="SAM" id="MobiDB-lite"/>
    </source>
</evidence>
<dbReference type="PATRIC" id="fig|1513271.3.peg.3385"/>
<feature type="compositionally biased region" description="Acidic residues" evidence="1">
    <location>
        <begin position="262"/>
        <end position="273"/>
    </location>
</feature>
<dbReference type="PROSITE" id="PS51257">
    <property type="entry name" value="PROKAR_LIPOPROTEIN"/>
    <property type="match status" value="1"/>
</dbReference>
<dbReference type="STRING" id="1513271.XM47_16450"/>
<name>A0A0J8GMP7_9ALTE</name>
<dbReference type="Proteomes" id="UP000037600">
    <property type="component" value="Unassembled WGS sequence"/>
</dbReference>
<dbReference type="EMBL" id="LAZL01000033">
    <property type="protein sequence ID" value="KMT64052.1"/>
    <property type="molecule type" value="Genomic_DNA"/>
</dbReference>
<proteinExistence type="predicted"/>
<protein>
    <submittedName>
        <fullName evidence="2">Uncharacterized protein</fullName>
    </submittedName>
</protein>
<sequence length="1119" mass="119343">MISKFYKNIGSRVFALATLPFLITGCGNTDDDNIIVDLGEDAKSSLSSLGMNDTSGRRLDTPIDVQTVVISGLADNETTLLSINKPFEFLVERKRDNLTAEELAGNLSNACEKALDGLLNSDSDYVIYTNEVIIPGPDSVDQETGEPIRDCYSNHSQVVMNGDKVTIRVRTSPEPQSELIGRVNFGDTVESFSVITGDKDLTPEEFVFYEGTQLIDNPFSGLVAGREYQINFDIKDTDYTTVVELSDSLADLNQDGFKDTDENNDGLPDEDLNQDGFIDVDLNADSKVDKDDNNDGFIDVDNNTDGTIDLDINSDGFIDIDVNDDGIVDVDTNSDGYIDVDLDGDLTPDTYIDVNNDGVLDRTDFSVGSGITNVPAIAFATPTAYVSPTSYGAPTAMPVLFPKAKYKIGLGGVLTTESQELDSISSKILFDVDPLAEDYEEASIKLGLNFKAPELAEVGEEQESYTITLIVGDKEVIYPVNIDTDISPMELESKVNTTIDTTLPEEDQLDYEVDESGHVLGVNVFNKQTNSFNYLQASTNVYGINALTKVSISGGEYRVKSVDGTLTEWTSADGFVDAYGVILYRAEASQPDSTYTVVLTVGEGDEAKTTGFTFNTEAADTTPNAFSILSKDKQKTNKLVESDTFTVNGFNTGLPISVVGGSYSISGGQPTSDSGILNPGETLTVFVQSSTQVEEETSATLFVGEGDAQQSASFTVKTASPEDEGAPKVEIMFPLEKSATTADKILVRISAEDISDKSGVPAVGLDTVTIAGNPVSVDSTTNTYHTNVDLSSGENTIAIRVADKNGNVFEKAISVTQIASGDSFGVGMTDGVVEDIDFDPVLKRVFAVERAASGAQGLYVLDTAVASFSQLAAGSIESPNLLQSVLFDADNNQVLVGLAHGVQGIQSVNLNNESVTYYNKQHGNFGGGNDAIISPREMVIDKNRGLIWIKDNQRLRKIELGRSTSGPYGAVAEGSNATESTWGTEGGIALDSVNDRLAFVTNNNSIFLVPIVGSDSSATAPTATELTLSSSLSGASSIAYDTLNNKALVTQATSLVSIDLDDGTVTTVTDGTADIGGFGKLDAVVFNHELGLAFVNDENKDSIIVVDIRTGDSAILIKK</sequence>
<dbReference type="RefSeq" id="WP_048694977.1">
    <property type="nucleotide sequence ID" value="NZ_KQ130504.1"/>
</dbReference>
<comment type="caution">
    <text evidence="2">The sequence shown here is derived from an EMBL/GenBank/DDBJ whole genome shotgun (WGS) entry which is preliminary data.</text>
</comment>
<keyword evidence="3" id="KW-1185">Reference proteome</keyword>
<dbReference type="PROSITE" id="PS00018">
    <property type="entry name" value="EF_HAND_1"/>
    <property type="match status" value="1"/>
</dbReference>
<evidence type="ECO:0000313" key="2">
    <source>
        <dbReference type="EMBL" id="KMT64052.1"/>
    </source>
</evidence>
<dbReference type="InterPro" id="IPR013783">
    <property type="entry name" value="Ig-like_fold"/>
</dbReference>
<dbReference type="InterPro" id="IPR018247">
    <property type="entry name" value="EF_Hand_1_Ca_BS"/>
</dbReference>
<evidence type="ECO:0000313" key="3">
    <source>
        <dbReference type="Proteomes" id="UP000037600"/>
    </source>
</evidence>
<feature type="region of interest" description="Disordered" evidence="1">
    <location>
        <begin position="254"/>
        <end position="274"/>
    </location>
</feature>
<reference evidence="2 3" key="1">
    <citation type="submission" date="2015-04" db="EMBL/GenBank/DDBJ databases">
        <title>Draft Genome Sequence of the Novel Agar-Digesting Marine Bacterium Q1.</title>
        <authorList>
            <person name="Li Y."/>
            <person name="Li D."/>
            <person name="Chen G."/>
            <person name="Du Z."/>
        </authorList>
    </citation>
    <scope>NUCLEOTIDE SEQUENCE [LARGE SCALE GENOMIC DNA]</scope>
    <source>
        <strain evidence="2 3">Q1</strain>
    </source>
</reference>
<dbReference type="AlphaFoldDB" id="A0A0J8GMP7"/>
<organism evidence="2 3">
    <name type="scientific">Catenovulum maritimum</name>
    <dbReference type="NCBI Taxonomy" id="1513271"/>
    <lineage>
        <taxon>Bacteria</taxon>
        <taxon>Pseudomonadati</taxon>
        <taxon>Pseudomonadota</taxon>
        <taxon>Gammaproteobacteria</taxon>
        <taxon>Alteromonadales</taxon>
        <taxon>Alteromonadaceae</taxon>
        <taxon>Catenovulum</taxon>
    </lineage>
</organism>
<dbReference type="Gene3D" id="2.60.40.10">
    <property type="entry name" value="Immunoglobulins"/>
    <property type="match status" value="1"/>
</dbReference>
<dbReference type="SUPFAM" id="SSF63829">
    <property type="entry name" value="Calcium-dependent phosphotriesterase"/>
    <property type="match status" value="1"/>
</dbReference>